<dbReference type="PANTHER" id="PTHR43157">
    <property type="entry name" value="PHOSPHATIDYLINOSITOL-GLYCAN BIOSYNTHESIS CLASS F PROTEIN-RELATED"/>
    <property type="match status" value="1"/>
</dbReference>
<dbReference type="Pfam" id="PF00106">
    <property type="entry name" value="adh_short"/>
    <property type="match status" value="1"/>
</dbReference>
<dbReference type="InterPro" id="IPR002347">
    <property type="entry name" value="SDR_fam"/>
</dbReference>
<protein>
    <submittedName>
        <fullName evidence="3">Uncharacterized protein</fullName>
    </submittedName>
</protein>
<name>B8BWA4_THAPS</name>
<keyword evidence="2" id="KW-0472">Membrane</keyword>
<evidence type="ECO:0000313" key="3">
    <source>
        <dbReference type="EMBL" id="EED93998.1"/>
    </source>
</evidence>
<dbReference type="Proteomes" id="UP000001449">
    <property type="component" value="Chromosome 3"/>
</dbReference>
<keyword evidence="4" id="KW-1185">Reference proteome</keyword>
<keyword evidence="2" id="KW-0812">Transmembrane</keyword>
<dbReference type="SUPFAM" id="SSF51735">
    <property type="entry name" value="NAD(P)-binding Rossmann-fold domains"/>
    <property type="match status" value="1"/>
</dbReference>
<sequence>MFAYFVSFVIGQFLATILGVVFLFWPILSPEFKAYQRNWELVGGRDLVDVWMEEEEENTAFLSGIPEDNRGLYGAYYLTTIEDVCVVDDVRAPADDEYNLDEFSGYTMANDELESVTGIPWKLRLRLLDNEGRGMQIHCRLSEDYLDIEPGMSAVGVLLSTSKTFGELAGMADFCVIDEEGPVAWVGDYPYLEKDKFLRTLNQNGVLDELFKYDDDDDQDTNGKQEKAIQAHALLLFGFVTTSLAFSPTVLHASSPRTTSLSAMKDDESVPAQPALDRRTFFQSAATKAVVASSVLATASMLPLVSSVDVANAADSSVFTSLYKPAPHSMDGKTVVVTGGNVGLGLESSKRLAEAGATVVFTTRDDTKGTKALDEIKAYLGASGVDSAGKAMMINLDLCDLDNVKSFKGRLENIIGKDTKIDVLMNNAGVMAIPDRRLTKDGFEKTFQTNHLGHFALTSTVLPLLSPNARIINVSSTGYQFAGKGLDLDNLNGEKNYGPWSSYGESKLENILFTNELHKRAQQSENWSSLQVFSLHPGVVQTDLARYLIGEEKFNNMKEKGFQSWTDKVVMESLAKFAKTVEEGASTQVFLAAYGNIDKSMLGKYFVDGKVTALKPFALDEVKAKELWSTSEKLSGVKFEL</sequence>
<dbReference type="PaxDb" id="35128-Thaps3903"/>
<dbReference type="PRINTS" id="PR00081">
    <property type="entry name" value="GDHRDH"/>
</dbReference>
<dbReference type="KEGG" id="tps:THAPSDRAFT_3903"/>
<keyword evidence="1" id="KW-0560">Oxidoreductase</keyword>
<dbReference type="EMBL" id="CM000640">
    <property type="protein sequence ID" value="EED93998.1"/>
    <property type="molecule type" value="Genomic_DNA"/>
</dbReference>
<feature type="transmembrane region" description="Helical" evidence="2">
    <location>
        <begin position="6"/>
        <end position="28"/>
    </location>
</feature>
<dbReference type="GO" id="GO:0016491">
    <property type="term" value="F:oxidoreductase activity"/>
    <property type="evidence" value="ECO:0007669"/>
    <property type="project" value="UniProtKB-KW"/>
</dbReference>
<dbReference type="RefSeq" id="XP_002288562.1">
    <property type="nucleotide sequence ID" value="XM_002288526.1"/>
</dbReference>
<reference evidence="3 4" key="2">
    <citation type="journal article" date="2008" name="Nature">
        <title>The Phaeodactylum genome reveals the evolutionary history of diatom genomes.</title>
        <authorList>
            <person name="Bowler C."/>
            <person name="Allen A.E."/>
            <person name="Badger J.H."/>
            <person name="Grimwood J."/>
            <person name="Jabbari K."/>
            <person name="Kuo A."/>
            <person name="Maheswari U."/>
            <person name="Martens C."/>
            <person name="Maumus F."/>
            <person name="Otillar R.P."/>
            <person name="Rayko E."/>
            <person name="Salamov A."/>
            <person name="Vandepoele K."/>
            <person name="Beszteri B."/>
            <person name="Gruber A."/>
            <person name="Heijde M."/>
            <person name="Katinka M."/>
            <person name="Mock T."/>
            <person name="Valentin K."/>
            <person name="Verret F."/>
            <person name="Berges J.A."/>
            <person name="Brownlee C."/>
            <person name="Cadoret J.P."/>
            <person name="Chiovitti A."/>
            <person name="Choi C.J."/>
            <person name="Coesel S."/>
            <person name="De Martino A."/>
            <person name="Detter J.C."/>
            <person name="Durkin C."/>
            <person name="Falciatore A."/>
            <person name="Fournet J."/>
            <person name="Haruta M."/>
            <person name="Huysman M.J."/>
            <person name="Jenkins B.D."/>
            <person name="Jiroutova K."/>
            <person name="Jorgensen R.E."/>
            <person name="Joubert Y."/>
            <person name="Kaplan A."/>
            <person name="Kroger N."/>
            <person name="Kroth P.G."/>
            <person name="La Roche J."/>
            <person name="Lindquist E."/>
            <person name="Lommer M."/>
            <person name="Martin-Jezequel V."/>
            <person name="Lopez P.J."/>
            <person name="Lucas S."/>
            <person name="Mangogna M."/>
            <person name="McGinnis K."/>
            <person name="Medlin L.K."/>
            <person name="Montsant A."/>
            <person name="Oudot-Le Secq M.P."/>
            <person name="Napoli C."/>
            <person name="Obornik M."/>
            <person name="Parker M.S."/>
            <person name="Petit J.L."/>
            <person name="Porcel B.M."/>
            <person name="Poulsen N."/>
            <person name="Robison M."/>
            <person name="Rychlewski L."/>
            <person name="Rynearson T.A."/>
            <person name="Schmutz J."/>
            <person name="Shapiro H."/>
            <person name="Siaut M."/>
            <person name="Stanley M."/>
            <person name="Sussman M.R."/>
            <person name="Taylor A.R."/>
            <person name="Vardi A."/>
            <person name="von Dassow P."/>
            <person name="Vyverman W."/>
            <person name="Willis A."/>
            <person name="Wyrwicz L.S."/>
            <person name="Rokhsar D.S."/>
            <person name="Weissenbach J."/>
            <person name="Armbrust E.V."/>
            <person name="Green B.R."/>
            <person name="Van de Peer Y."/>
            <person name="Grigoriev I.V."/>
        </authorList>
    </citation>
    <scope>NUCLEOTIDE SEQUENCE [LARGE SCALE GENOMIC DNA]</scope>
    <source>
        <strain evidence="3 4">CCMP1335</strain>
    </source>
</reference>
<evidence type="ECO:0000256" key="1">
    <source>
        <dbReference type="ARBA" id="ARBA00023002"/>
    </source>
</evidence>
<proteinExistence type="predicted"/>
<gene>
    <name evidence="3" type="ORF">THAPSDRAFT_3903</name>
</gene>
<dbReference type="AlphaFoldDB" id="B8BWA4"/>
<evidence type="ECO:0000313" key="4">
    <source>
        <dbReference type="Proteomes" id="UP000001449"/>
    </source>
</evidence>
<organism evidence="3 4">
    <name type="scientific">Thalassiosira pseudonana</name>
    <name type="common">Marine diatom</name>
    <name type="synonym">Cyclotella nana</name>
    <dbReference type="NCBI Taxonomy" id="35128"/>
    <lineage>
        <taxon>Eukaryota</taxon>
        <taxon>Sar</taxon>
        <taxon>Stramenopiles</taxon>
        <taxon>Ochrophyta</taxon>
        <taxon>Bacillariophyta</taxon>
        <taxon>Coscinodiscophyceae</taxon>
        <taxon>Thalassiosirophycidae</taxon>
        <taxon>Thalassiosirales</taxon>
        <taxon>Thalassiosiraceae</taxon>
        <taxon>Thalassiosira</taxon>
    </lineage>
</organism>
<dbReference type="PANTHER" id="PTHR43157:SF31">
    <property type="entry name" value="PHOSPHATIDYLINOSITOL-GLYCAN BIOSYNTHESIS CLASS F PROTEIN"/>
    <property type="match status" value="1"/>
</dbReference>
<evidence type="ECO:0000256" key="2">
    <source>
        <dbReference type="SAM" id="Phobius"/>
    </source>
</evidence>
<dbReference type="GeneID" id="7445389"/>
<dbReference type="STRING" id="35128.B8BWA4"/>
<dbReference type="eggNOG" id="KOG1208">
    <property type="taxonomic scope" value="Eukaryota"/>
</dbReference>
<accession>B8BWA4</accession>
<dbReference type="Gene3D" id="3.40.50.720">
    <property type="entry name" value="NAD(P)-binding Rossmann-like Domain"/>
    <property type="match status" value="1"/>
</dbReference>
<dbReference type="InterPro" id="IPR036291">
    <property type="entry name" value="NAD(P)-bd_dom_sf"/>
</dbReference>
<keyword evidence="2" id="KW-1133">Transmembrane helix</keyword>
<dbReference type="InParanoid" id="B8BWA4"/>
<dbReference type="HOGENOM" id="CLU_427341_0_0_1"/>
<reference evidence="3 4" key="1">
    <citation type="journal article" date="2004" name="Science">
        <title>The genome of the diatom Thalassiosira pseudonana: ecology, evolution, and metabolism.</title>
        <authorList>
            <person name="Armbrust E.V."/>
            <person name="Berges J.A."/>
            <person name="Bowler C."/>
            <person name="Green B.R."/>
            <person name="Martinez D."/>
            <person name="Putnam N.H."/>
            <person name="Zhou S."/>
            <person name="Allen A.E."/>
            <person name="Apt K.E."/>
            <person name="Bechner M."/>
            <person name="Brzezinski M.A."/>
            <person name="Chaal B.K."/>
            <person name="Chiovitti A."/>
            <person name="Davis A.K."/>
            <person name="Demarest M.S."/>
            <person name="Detter J.C."/>
            <person name="Glavina T."/>
            <person name="Goodstein D."/>
            <person name="Hadi M.Z."/>
            <person name="Hellsten U."/>
            <person name="Hildebrand M."/>
            <person name="Jenkins B.D."/>
            <person name="Jurka J."/>
            <person name="Kapitonov V.V."/>
            <person name="Kroger N."/>
            <person name="Lau W.W."/>
            <person name="Lane T.W."/>
            <person name="Larimer F.W."/>
            <person name="Lippmeier J.C."/>
            <person name="Lucas S."/>
            <person name="Medina M."/>
            <person name="Montsant A."/>
            <person name="Obornik M."/>
            <person name="Parker M.S."/>
            <person name="Palenik B."/>
            <person name="Pazour G.J."/>
            <person name="Richardson P.M."/>
            <person name="Rynearson T.A."/>
            <person name="Saito M.A."/>
            <person name="Schwartz D.C."/>
            <person name="Thamatrakoln K."/>
            <person name="Valentin K."/>
            <person name="Vardi A."/>
            <person name="Wilkerson F.P."/>
            <person name="Rokhsar D.S."/>
        </authorList>
    </citation>
    <scope>NUCLEOTIDE SEQUENCE [LARGE SCALE GENOMIC DNA]</scope>
    <source>
        <strain evidence="3 4">CCMP1335</strain>
    </source>
</reference>